<dbReference type="Proteomes" id="UP000560658">
    <property type="component" value="Unassembled WGS sequence"/>
</dbReference>
<dbReference type="PROSITE" id="PS51257">
    <property type="entry name" value="PROKAR_LIPOPROTEIN"/>
    <property type="match status" value="1"/>
</dbReference>
<evidence type="ECO:0000256" key="6">
    <source>
        <dbReference type="SAM" id="SignalP"/>
    </source>
</evidence>
<keyword evidence="5" id="KW-0998">Cell outer membrane</keyword>
<keyword evidence="3 6" id="KW-0732">Signal</keyword>
<evidence type="ECO:0000259" key="8">
    <source>
        <dbReference type="Pfam" id="PF14322"/>
    </source>
</evidence>
<evidence type="ECO:0000256" key="1">
    <source>
        <dbReference type="ARBA" id="ARBA00004442"/>
    </source>
</evidence>
<keyword evidence="4" id="KW-0472">Membrane</keyword>
<feature type="domain" description="RagB/SusD" evidence="7">
    <location>
        <begin position="310"/>
        <end position="585"/>
    </location>
</feature>
<name>A0A840CZF0_9BACE</name>
<comment type="subcellular location">
    <subcellularLocation>
        <location evidence="1">Cell outer membrane</location>
    </subcellularLocation>
</comment>
<dbReference type="InterPro" id="IPR011990">
    <property type="entry name" value="TPR-like_helical_dom_sf"/>
</dbReference>
<dbReference type="GO" id="GO:0009279">
    <property type="term" value="C:cell outer membrane"/>
    <property type="evidence" value="ECO:0007669"/>
    <property type="project" value="UniProtKB-SubCell"/>
</dbReference>
<sequence>MKKKVILFIASALMLSACDDLFEPAIENFQGVDHMYNDAEYARGILHNVYSLIPGYYDNSEYGTDDAVTNQPSNVYLQMATGAWTTSSYNPQNQWTNSYGAIQYINLFLKNVEGVKWSSDEELNKLFAQRLIGEAYGLRAMFHYYLLRAHAGFGPDGELLGIPIMKEYQTVESDFNQPRASFQACVEQIYSDLSEAEKRLPYEYEDVTGNVPADFQNLTKDVGKYNTVMGAKARQLYNGIIARAYGARTAMLAASFLFQDASNTATWADAANSAAAVIDYKGGVSGLASDGVEYYSPTIVNTIQDGANPKEILWRGNKGGGDNDQESQNFPPSLYGNGYMNPSQNLVDAFPMANGYPISDVAASGYDVNNPYAGRDPRLSKYILYNGSKITEKDVTININTGNQDGVNVTENRSTRTGYYMKKRLRMDVNCNPAATSKQPHYTPRIRYTEMYLTYAEAANEAWGPKDANGRGYSAYDVIKAIRKRAGVGGADDAYLEMCASSKDKMRELIRNERRLELCFEGFRFWDLRRWKMDLNESVYGIDWNGNNYQKITVEERSYEDYMYCCPIPNSEILKYSKLIQNKGWK</sequence>
<reference evidence="9" key="1">
    <citation type="submission" date="2020-08" db="EMBL/GenBank/DDBJ databases">
        <title>Genomic Encyclopedia of Type Strains, Phase IV (KMG-IV): sequencing the most valuable type-strain genomes for metagenomic binning, comparative biology and taxonomic classification.</title>
        <authorList>
            <person name="Goeker M."/>
        </authorList>
    </citation>
    <scope>NUCLEOTIDE SEQUENCE [LARGE SCALE GENOMIC DNA]</scope>
    <source>
        <strain evidence="9">DSM 105720</strain>
    </source>
</reference>
<dbReference type="SUPFAM" id="SSF48452">
    <property type="entry name" value="TPR-like"/>
    <property type="match status" value="1"/>
</dbReference>
<evidence type="ECO:0000256" key="5">
    <source>
        <dbReference type="ARBA" id="ARBA00023237"/>
    </source>
</evidence>
<dbReference type="Gene3D" id="1.25.40.390">
    <property type="match status" value="1"/>
</dbReference>
<feature type="chain" id="PRO_5032833525" description="RagB/SusD family nutrient uptake outer membrane protein" evidence="6">
    <location>
        <begin position="20"/>
        <end position="586"/>
    </location>
</feature>
<gene>
    <name evidence="9" type="ORF">GGR06_003041</name>
</gene>
<feature type="domain" description="SusD-like N-terminal" evidence="8">
    <location>
        <begin position="61"/>
        <end position="207"/>
    </location>
</feature>
<dbReference type="InterPro" id="IPR012944">
    <property type="entry name" value="SusD_RagB_dom"/>
</dbReference>
<evidence type="ECO:0000313" key="9">
    <source>
        <dbReference type="EMBL" id="MBB4045230.1"/>
    </source>
</evidence>
<dbReference type="Pfam" id="PF07980">
    <property type="entry name" value="SusD_RagB"/>
    <property type="match status" value="1"/>
</dbReference>
<evidence type="ECO:0000256" key="2">
    <source>
        <dbReference type="ARBA" id="ARBA00006275"/>
    </source>
</evidence>
<evidence type="ECO:0000313" key="10">
    <source>
        <dbReference type="Proteomes" id="UP000560658"/>
    </source>
</evidence>
<proteinExistence type="inferred from homology"/>
<evidence type="ECO:0000259" key="7">
    <source>
        <dbReference type="Pfam" id="PF07980"/>
    </source>
</evidence>
<evidence type="ECO:0000256" key="3">
    <source>
        <dbReference type="ARBA" id="ARBA00022729"/>
    </source>
</evidence>
<keyword evidence="10" id="KW-1185">Reference proteome</keyword>
<dbReference type="RefSeq" id="WP_044162496.1">
    <property type="nucleotide sequence ID" value="NZ_JACIER010000013.1"/>
</dbReference>
<dbReference type="Pfam" id="PF14322">
    <property type="entry name" value="SusD-like_3"/>
    <property type="match status" value="1"/>
</dbReference>
<dbReference type="InterPro" id="IPR033985">
    <property type="entry name" value="SusD-like_N"/>
</dbReference>
<organism evidence="9 10">
    <name type="scientific">Bacteroides reticulotermitis</name>
    <dbReference type="NCBI Taxonomy" id="1133319"/>
    <lineage>
        <taxon>Bacteria</taxon>
        <taxon>Pseudomonadati</taxon>
        <taxon>Bacteroidota</taxon>
        <taxon>Bacteroidia</taxon>
        <taxon>Bacteroidales</taxon>
        <taxon>Bacteroidaceae</taxon>
        <taxon>Bacteroides</taxon>
    </lineage>
</organism>
<feature type="signal peptide" evidence="6">
    <location>
        <begin position="1"/>
        <end position="19"/>
    </location>
</feature>
<dbReference type="EMBL" id="JACIER010000013">
    <property type="protein sequence ID" value="MBB4045230.1"/>
    <property type="molecule type" value="Genomic_DNA"/>
</dbReference>
<comment type="similarity">
    <text evidence="2">Belongs to the SusD family.</text>
</comment>
<accession>A0A840CZF0</accession>
<protein>
    <recommendedName>
        <fullName evidence="11">RagB/SusD family nutrient uptake outer membrane protein</fullName>
    </recommendedName>
</protein>
<evidence type="ECO:0008006" key="11">
    <source>
        <dbReference type="Google" id="ProtNLM"/>
    </source>
</evidence>
<comment type="caution">
    <text evidence="9">The sequence shown here is derived from an EMBL/GenBank/DDBJ whole genome shotgun (WGS) entry which is preliminary data.</text>
</comment>
<evidence type="ECO:0000256" key="4">
    <source>
        <dbReference type="ARBA" id="ARBA00023136"/>
    </source>
</evidence>
<dbReference type="AlphaFoldDB" id="A0A840CZF0"/>